<dbReference type="PANTHER" id="PTHR12890">
    <property type="entry name" value="DREV PROTEIN"/>
    <property type="match status" value="1"/>
</dbReference>
<dbReference type="Pfam" id="PF05219">
    <property type="entry name" value="DREV"/>
    <property type="match status" value="1"/>
</dbReference>
<sequence length="309" mass="35847">MTTRPYLRSSLARSLYEKMVRDDNLRHLDKSKWYDVDVDLVDCEIKDVFFPSQVDDETEDFLENCFEKSDWLMTQIFHALVRSLMCWFMSRTSINGFLGRGSMFVFSNVQFENIMSPFSNMREEWKGHGNLLDLGAGDGKVTEIMARHFRHIYATEVSPVMRKILAAKNYTLLDVDKWANPDEGPRYFDLISCLNLLDRCDRPITLLQQIRSKLNPDTGILILAVVLPLSQYVESAGSKYNQPSEKILVKGRKFEEQASYLATNLFQQNGFQVLRWTRVPYLCEGDLDQAFYWLNDALFVMKVADSCDS</sequence>
<dbReference type="GO" id="GO:0106370">
    <property type="term" value="F:protein-L-histidine N-pros-methyltransferase activity"/>
    <property type="evidence" value="ECO:0007669"/>
    <property type="project" value="InterPro"/>
</dbReference>
<name>A0AAV2AJG6_9ARAC</name>
<protein>
    <recommendedName>
        <fullName evidence="3">Methyltransferase-like protein 9</fullName>
    </recommendedName>
</protein>
<gene>
    <name evidence="1" type="ORF">LARSCL_LOCUS12959</name>
</gene>
<dbReference type="SUPFAM" id="SSF53335">
    <property type="entry name" value="S-adenosyl-L-methionine-dependent methyltransferases"/>
    <property type="match status" value="1"/>
</dbReference>
<comment type="caution">
    <text evidence="1">The sequence shown here is derived from an EMBL/GenBank/DDBJ whole genome shotgun (WGS) entry which is preliminary data.</text>
</comment>
<proteinExistence type="predicted"/>
<dbReference type="InterPro" id="IPR007884">
    <property type="entry name" value="METL9"/>
</dbReference>
<dbReference type="EMBL" id="CAXIEN010000175">
    <property type="protein sequence ID" value="CAL1284098.1"/>
    <property type="molecule type" value="Genomic_DNA"/>
</dbReference>
<evidence type="ECO:0000313" key="1">
    <source>
        <dbReference type="EMBL" id="CAL1284098.1"/>
    </source>
</evidence>
<dbReference type="Gene3D" id="3.40.50.150">
    <property type="entry name" value="Vaccinia Virus protein VP39"/>
    <property type="match status" value="1"/>
</dbReference>
<evidence type="ECO:0008006" key="3">
    <source>
        <dbReference type="Google" id="ProtNLM"/>
    </source>
</evidence>
<dbReference type="AlphaFoldDB" id="A0AAV2AJG6"/>
<organism evidence="1 2">
    <name type="scientific">Larinioides sclopetarius</name>
    <dbReference type="NCBI Taxonomy" id="280406"/>
    <lineage>
        <taxon>Eukaryota</taxon>
        <taxon>Metazoa</taxon>
        <taxon>Ecdysozoa</taxon>
        <taxon>Arthropoda</taxon>
        <taxon>Chelicerata</taxon>
        <taxon>Arachnida</taxon>
        <taxon>Araneae</taxon>
        <taxon>Araneomorphae</taxon>
        <taxon>Entelegynae</taxon>
        <taxon>Araneoidea</taxon>
        <taxon>Araneidae</taxon>
        <taxon>Larinioides</taxon>
    </lineage>
</organism>
<reference evidence="1 2" key="1">
    <citation type="submission" date="2024-04" db="EMBL/GenBank/DDBJ databases">
        <authorList>
            <person name="Rising A."/>
            <person name="Reimegard J."/>
            <person name="Sonavane S."/>
            <person name="Akerstrom W."/>
            <person name="Nylinder S."/>
            <person name="Hedman E."/>
            <person name="Kallberg Y."/>
        </authorList>
    </citation>
    <scope>NUCLEOTIDE SEQUENCE [LARGE SCALE GENOMIC DNA]</scope>
</reference>
<dbReference type="PANTHER" id="PTHR12890:SF0">
    <property type="entry name" value="PROTEIN-L-HISTIDINE N-PROS-METHYLTRANSFERASE"/>
    <property type="match status" value="1"/>
</dbReference>
<keyword evidence="2" id="KW-1185">Reference proteome</keyword>
<accession>A0AAV2AJG6</accession>
<dbReference type="CDD" id="cd02440">
    <property type="entry name" value="AdoMet_MTases"/>
    <property type="match status" value="1"/>
</dbReference>
<dbReference type="Proteomes" id="UP001497382">
    <property type="component" value="Unassembled WGS sequence"/>
</dbReference>
<evidence type="ECO:0000313" key="2">
    <source>
        <dbReference type="Proteomes" id="UP001497382"/>
    </source>
</evidence>
<dbReference type="InterPro" id="IPR029063">
    <property type="entry name" value="SAM-dependent_MTases_sf"/>
</dbReference>